<evidence type="ECO:0000259" key="6">
    <source>
        <dbReference type="SMART" id="SM00704"/>
    </source>
</evidence>
<evidence type="ECO:0000256" key="1">
    <source>
        <dbReference type="ARBA" id="ARBA00022714"/>
    </source>
</evidence>
<dbReference type="SUPFAM" id="SSF56529">
    <property type="entry name" value="FAH"/>
    <property type="match status" value="1"/>
</dbReference>
<reference evidence="7 8" key="1">
    <citation type="submission" date="2016-07" db="EMBL/GenBank/DDBJ databases">
        <title>High microdiversification within the ubiquitous acI lineage of Actinobacteria.</title>
        <authorList>
            <person name="Neuenschwander S.M."/>
            <person name="Salcher M."/>
            <person name="Ghai R."/>
            <person name="Pernthaler J."/>
        </authorList>
    </citation>
    <scope>NUCLEOTIDE SEQUENCE [LARGE SCALE GENOMIC DNA]</scope>
    <source>
        <strain evidence="7">MMS-IIA-15</strain>
    </source>
</reference>
<keyword evidence="3" id="KW-0408">Iron</keyword>
<dbReference type="Gene3D" id="3.40.5.90">
    <property type="entry name" value="CDGSH iron-sulfur domain, mitoNEET-type"/>
    <property type="match status" value="1"/>
</dbReference>
<dbReference type="GO" id="GO:0051537">
    <property type="term" value="F:2 iron, 2 sulfur cluster binding"/>
    <property type="evidence" value="ECO:0007669"/>
    <property type="project" value="UniProtKB-KW"/>
</dbReference>
<dbReference type="Proteomes" id="UP000217186">
    <property type="component" value="Chromosome"/>
</dbReference>
<dbReference type="InterPro" id="IPR050772">
    <property type="entry name" value="Hydratase-Decarb/MhpD_sf"/>
</dbReference>
<proteinExistence type="predicted"/>
<evidence type="ECO:0000313" key="7">
    <source>
        <dbReference type="EMBL" id="ASY20129.1"/>
    </source>
</evidence>
<evidence type="ECO:0000313" key="8">
    <source>
        <dbReference type="Proteomes" id="UP000217186"/>
    </source>
</evidence>
<dbReference type="PANTHER" id="PTHR30143">
    <property type="entry name" value="ACID HYDRATASE"/>
    <property type="match status" value="1"/>
</dbReference>
<keyword evidence="1" id="KW-0001">2Fe-2S</keyword>
<organism evidence="7 8">
    <name type="scientific">Candidatus Planktophila vernalis</name>
    <dbReference type="NCBI Taxonomy" id="1884907"/>
    <lineage>
        <taxon>Bacteria</taxon>
        <taxon>Bacillati</taxon>
        <taxon>Actinomycetota</taxon>
        <taxon>Actinomycetes</taxon>
        <taxon>Candidatus Nanopelagicales</taxon>
        <taxon>Candidatus Nanopelagicaceae</taxon>
        <taxon>Candidatus Planktophila</taxon>
    </lineage>
</organism>
<dbReference type="InterPro" id="IPR011234">
    <property type="entry name" value="Fumarylacetoacetase-like_C"/>
</dbReference>
<gene>
    <name evidence="7" type="ORF">A7sIIA15_04525</name>
</gene>
<keyword evidence="4" id="KW-0411">Iron-sulfur</keyword>
<dbReference type="InterPro" id="IPR042216">
    <property type="entry name" value="MitoNEET_CISD"/>
</dbReference>
<evidence type="ECO:0000256" key="2">
    <source>
        <dbReference type="ARBA" id="ARBA00022723"/>
    </source>
</evidence>
<evidence type="ECO:0000256" key="3">
    <source>
        <dbReference type="ARBA" id="ARBA00023004"/>
    </source>
</evidence>
<dbReference type="InterPro" id="IPR036663">
    <property type="entry name" value="Fumarylacetoacetase_C_sf"/>
</dbReference>
<evidence type="ECO:0000256" key="4">
    <source>
        <dbReference type="ARBA" id="ARBA00023014"/>
    </source>
</evidence>
<accession>A0A249KTX5</accession>
<dbReference type="EMBL" id="CP016776">
    <property type="protein sequence ID" value="ASY20129.1"/>
    <property type="molecule type" value="Genomic_DNA"/>
</dbReference>
<dbReference type="GO" id="GO:0005737">
    <property type="term" value="C:cytoplasm"/>
    <property type="evidence" value="ECO:0007669"/>
    <property type="project" value="TreeGrafter"/>
</dbReference>
<dbReference type="SMART" id="SM00704">
    <property type="entry name" value="ZnF_CDGSH"/>
    <property type="match status" value="1"/>
</dbReference>
<dbReference type="Pfam" id="PF09360">
    <property type="entry name" value="zf-CDGSH"/>
    <property type="match status" value="1"/>
</dbReference>
<sequence>MDKPSIFVNPKSGSIKISGEVDVVDVDGKVIESLTNPKLCGCGLSKDKPWCDSSHGEYVKIVAQQLRNARELVKPSNLFGATPVRAREIRENELKYRLEHEEVLVGVKLGGALDSTKKDDPTYINIFGYLTDAMQCIDSLHTASLIYPRAEAEVVFKLSKEINGEIHPSEVLDYVSHIAAGMEILDYRFGEVEAYAEDCIADNAGAAAFAYGAWVPAHQENLDALMAEVFVNGALTQSAPLTAIQGNPWMAVVELSKVLAATGVKLAAGSIIFSGSATTGVPMLAGNSYRVEIKGLGNVEIKAS</sequence>
<dbReference type="PANTHER" id="PTHR30143:SF0">
    <property type="entry name" value="2-KETO-4-PENTENOATE HYDRATASE"/>
    <property type="match status" value="1"/>
</dbReference>
<dbReference type="OrthoDB" id="9792137at2"/>
<dbReference type="RefSeq" id="WP_095685991.1">
    <property type="nucleotide sequence ID" value="NZ_CP016776.1"/>
</dbReference>
<name>A0A249KTX5_9ACTN</name>
<dbReference type="AlphaFoldDB" id="A0A249KTX5"/>
<keyword evidence="8" id="KW-1185">Reference proteome</keyword>
<dbReference type="GO" id="GO:0008684">
    <property type="term" value="F:2-oxopent-4-enoate hydratase activity"/>
    <property type="evidence" value="ECO:0007669"/>
    <property type="project" value="TreeGrafter"/>
</dbReference>
<evidence type="ECO:0000256" key="5">
    <source>
        <dbReference type="ARBA" id="ARBA00023239"/>
    </source>
</evidence>
<keyword evidence="2" id="KW-0479">Metal-binding</keyword>
<dbReference type="GO" id="GO:0046872">
    <property type="term" value="F:metal ion binding"/>
    <property type="evidence" value="ECO:0007669"/>
    <property type="project" value="UniProtKB-KW"/>
</dbReference>
<dbReference type="InterPro" id="IPR018967">
    <property type="entry name" value="FeS-contain_CDGSH-typ"/>
</dbReference>
<dbReference type="Pfam" id="PF01557">
    <property type="entry name" value="FAA_hydrolase"/>
    <property type="match status" value="1"/>
</dbReference>
<protein>
    <submittedName>
        <fullName evidence="7">2-keto-4-pentenoate hydratase</fullName>
    </submittedName>
</protein>
<dbReference type="Gene3D" id="3.90.850.10">
    <property type="entry name" value="Fumarylacetoacetase-like, C-terminal domain"/>
    <property type="match status" value="1"/>
</dbReference>
<dbReference type="KEGG" id="pvn:A7sIIA15_04525"/>
<feature type="domain" description="Iron-binding zinc finger CDGSH type" evidence="6">
    <location>
        <begin position="16"/>
        <end position="61"/>
    </location>
</feature>
<keyword evidence="5" id="KW-0456">Lyase</keyword>